<protein>
    <recommendedName>
        <fullName evidence="1">J domain-containing protein</fullName>
    </recommendedName>
</protein>
<dbReference type="Gene3D" id="1.10.287.110">
    <property type="entry name" value="DnaJ domain"/>
    <property type="match status" value="1"/>
</dbReference>
<dbReference type="FunCoup" id="B4MUE2">
    <property type="interactions" value="21"/>
</dbReference>
<dbReference type="KEGG" id="dwi:6642172"/>
<dbReference type="Pfam" id="PF09350">
    <property type="entry name" value="DJC28_CD"/>
    <property type="match status" value="1"/>
</dbReference>
<dbReference type="AlphaFoldDB" id="B4MUE2"/>
<sequence>MLQLKAGNLLGNFILKSNLIFRRTIHMKRRDVYQECFRILGVHESADQDTVRLAYLDLVKRVHPDADTTEASIERFQQVDEAFKTLQEKFAKGRRNIQENEEDEMEFDIKHTAPQHRQYLSNDGIGVGTPFQRQKQYQQVRAMKAQERVLEHRLEKAAAGEATLMQKGGKYYGKHAIKTKYGFERVVEDLIQESMSKGDFNNLSGSGKPLSSTQSQNPYLDFTTHKLNKIMLDNGFTPEWISLGKDIRDAVHQLKEKLRSERIYYSEWPLQCPKEQSEWQSFADQHEEECQQINKLIDKYNLIVPIMDKQFFRLRLHTMAERIFKETDLQRQVKRPIKISKDNNTQNAPNNDGGHFFSLFGFL</sequence>
<proteinExistence type="predicted"/>
<organism evidence="2 3">
    <name type="scientific">Drosophila willistoni</name>
    <name type="common">Fruit fly</name>
    <dbReference type="NCBI Taxonomy" id="7260"/>
    <lineage>
        <taxon>Eukaryota</taxon>
        <taxon>Metazoa</taxon>
        <taxon>Ecdysozoa</taxon>
        <taxon>Arthropoda</taxon>
        <taxon>Hexapoda</taxon>
        <taxon>Insecta</taxon>
        <taxon>Pterygota</taxon>
        <taxon>Neoptera</taxon>
        <taxon>Endopterygota</taxon>
        <taxon>Diptera</taxon>
        <taxon>Brachycera</taxon>
        <taxon>Muscomorpha</taxon>
        <taxon>Ephydroidea</taxon>
        <taxon>Drosophilidae</taxon>
        <taxon>Drosophila</taxon>
        <taxon>Sophophora</taxon>
    </lineage>
</organism>
<dbReference type="Proteomes" id="UP000007798">
    <property type="component" value="Unassembled WGS sequence"/>
</dbReference>
<dbReference type="InterPro" id="IPR001623">
    <property type="entry name" value="DnaJ_domain"/>
</dbReference>
<dbReference type="InterPro" id="IPR018961">
    <property type="entry name" value="DnaJ_homolog_subfam-C_membr-28"/>
</dbReference>
<dbReference type="OrthoDB" id="1922282at2759"/>
<dbReference type="SUPFAM" id="SSF46565">
    <property type="entry name" value="Chaperone J-domain"/>
    <property type="match status" value="1"/>
</dbReference>
<dbReference type="InterPro" id="IPR052573">
    <property type="entry name" value="DnaJ_C_subfamily_28"/>
</dbReference>
<feature type="domain" description="J" evidence="1">
    <location>
        <begin position="35"/>
        <end position="101"/>
    </location>
</feature>
<dbReference type="InParanoid" id="B4MUE2"/>
<reference evidence="2 3" key="1">
    <citation type="journal article" date="2007" name="Nature">
        <title>Evolution of genes and genomes on the Drosophila phylogeny.</title>
        <authorList>
            <consortium name="Drosophila 12 Genomes Consortium"/>
            <person name="Clark A.G."/>
            <person name="Eisen M.B."/>
            <person name="Smith D.R."/>
            <person name="Bergman C.M."/>
            <person name="Oliver B."/>
            <person name="Markow T.A."/>
            <person name="Kaufman T.C."/>
            <person name="Kellis M."/>
            <person name="Gelbart W."/>
            <person name="Iyer V.N."/>
            <person name="Pollard D.A."/>
            <person name="Sackton T.B."/>
            <person name="Larracuente A.M."/>
            <person name="Singh N.D."/>
            <person name="Abad J.P."/>
            <person name="Abt D.N."/>
            <person name="Adryan B."/>
            <person name="Aguade M."/>
            <person name="Akashi H."/>
            <person name="Anderson W.W."/>
            <person name="Aquadro C.F."/>
            <person name="Ardell D.H."/>
            <person name="Arguello R."/>
            <person name="Artieri C.G."/>
            <person name="Barbash D.A."/>
            <person name="Barker D."/>
            <person name="Barsanti P."/>
            <person name="Batterham P."/>
            <person name="Batzoglou S."/>
            <person name="Begun D."/>
            <person name="Bhutkar A."/>
            <person name="Blanco E."/>
            <person name="Bosak S.A."/>
            <person name="Bradley R.K."/>
            <person name="Brand A.D."/>
            <person name="Brent M.R."/>
            <person name="Brooks A.N."/>
            <person name="Brown R.H."/>
            <person name="Butlin R.K."/>
            <person name="Caggese C."/>
            <person name="Calvi B.R."/>
            <person name="Bernardo de Carvalho A."/>
            <person name="Caspi A."/>
            <person name="Castrezana S."/>
            <person name="Celniker S.E."/>
            <person name="Chang J.L."/>
            <person name="Chapple C."/>
            <person name="Chatterji S."/>
            <person name="Chinwalla A."/>
            <person name="Civetta A."/>
            <person name="Clifton S.W."/>
            <person name="Comeron J.M."/>
            <person name="Costello J.C."/>
            <person name="Coyne J.A."/>
            <person name="Daub J."/>
            <person name="David R.G."/>
            <person name="Delcher A.L."/>
            <person name="Delehaunty K."/>
            <person name="Do C.B."/>
            <person name="Ebling H."/>
            <person name="Edwards K."/>
            <person name="Eickbush T."/>
            <person name="Evans J.D."/>
            <person name="Filipski A."/>
            <person name="Findeiss S."/>
            <person name="Freyhult E."/>
            <person name="Fulton L."/>
            <person name="Fulton R."/>
            <person name="Garcia A.C."/>
            <person name="Gardiner A."/>
            <person name="Garfield D.A."/>
            <person name="Garvin B.E."/>
            <person name="Gibson G."/>
            <person name="Gilbert D."/>
            <person name="Gnerre S."/>
            <person name="Godfrey J."/>
            <person name="Good R."/>
            <person name="Gotea V."/>
            <person name="Gravely B."/>
            <person name="Greenberg A.J."/>
            <person name="Griffiths-Jones S."/>
            <person name="Gross S."/>
            <person name="Guigo R."/>
            <person name="Gustafson E.A."/>
            <person name="Haerty W."/>
            <person name="Hahn M.W."/>
            <person name="Halligan D.L."/>
            <person name="Halpern A.L."/>
            <person name="Halter G.M."/>
            <person name="Han M.V."/>
            <person name="Heger A."/>
            <person name="Hillier L."/>
            <person name="Hinrichs A.S."/>
            <person name="Holmes I."/>
            <person name="Hoskins R.A."/>
            <person name="Hubisz M.J."/>
            <person name="Hultmark D."/>
            <person name="Huntley M.A."/>
            <person name="Jaffe D.B."/>
            <person name="Jagadeeshan S."/>
            <person name="Jeck W.R."/>
            <person name="Johnson J."/>
            <person name="Jones C.D."/>
            <person name="Jordan W.C."/>
            <person name="Karpen G.H."/>
            <person name="Kataoka E."/>
            <person name="Keightley P.D."/>
            <person name="Kheradpour P."/>
            <person name="Kirkness E.F."/>
            <person name="Koerich L.B."/>
            <person name="Kristiansen K."/>
            <person name="Kudrna D."/>
            <person name="Kulathinal R.J."/>
            <person name="Kumar S."/>
            <person name="Kwok R."/>
            <person name="Lander E."/>
            <person name="Langley C.H."/>
            <person name="Lapoint R."/>
            <person name="Lazzaro B.P."/>
            <person name="Lee S.J."/>
            <person name="Levesque L."/>
            <person name="Li R."/>
            <person name="Lin C.F."/>
            <person name="Lin M.F."/>
            <person name="Lindblad-Toh K."/>
            <person name="Llopart A."/>
            <person name="Long M."/>
            <person name="Low L."/>
            <person name="Lozovsky E."/>
            <person name="Lu J."/>
            <person name="Luo M."/>
            <person name="Machado C.A."/>
            <person name="Makalowski W."/>
            <person name="Marzo M."/>
            <person name="Matsuda M."/>
            <person name="Matzkin L."/>
            <person name="McAllister B."/>
            <person name="McBride C.S."/>
            <person name="McKernan B."/>
            <person name="McKernan K."/>
            <person name="Mendez-Lago M."/>
            <person name="Minx P."/>
            <person name="Mollenhauer M.U."/>
            <person name="Montooth K."/>
            <person name="Mount S.M."/>
            <person name="Mu X."/>
            <person name="Myers E."/>
            <person name="Negre B."/>
            <person name="Newfeld S."/>
            <person name="Nielsen R."/>
            <person name="Noor M.A."/>
            <person name="O'Grady P."/>
            <person name="Pachter L."/>
            <person name="Papaceit M."/>
            <person name="Parisi M.J."/>
            <person name="Parisi M."/>
            <person name="Parts L."/>
            <person name="Pedersen J.S."/>
            <person name="Pesole G."/>
            <person name="Phillippy A.M."/>
            <person name="Ponting C.P."/>
            <person name="Pop M."/>
            <person name="Porcelli D."/>
            <person name="Powell J.R."/>
            <person name="Prohaska S."/>
            <person name="Pruitt K."/>
            <person name="Puig M."/>
            <person name="Quesneville H."/>
            <person name="Ram K.R."/>
            <person name="Rand D."/>
            <person name="Rasmussen M.D."/>
            <person name="Reed L.K."/>
            <person name="Reenan R."/>
            <person name="Reily A."/>
            <person name="Remington K.A."/>
            <person name="Rieger T.T."/>
            <person name="Ritchie M.G."/>
            <person name="Robin C."/>
            <person name="Rogers Y.H."/>
            <person name="Rohde C."/>
            <person name="Rozas J."/>
            <person name="Rubenfield M.J."/>
            <person name="Ruiz A."/>
            <person name="Russo S."/>
            <person name="Salzberg S.L."/>
            <person name="Sanchez-Gracia A."/>
            <person name="Saranga D.J."/>
            <person name="Sato H."/>
            <person name="Schaeffer S.W."/>
            <person name="Schatz M.C."/>
            <person name="Schlenke T."/>
            <person name="Schwartz R."/>
            <person name="Segarra C."/>
            <person name="Singh R.S."/>
            <person name="Sirot L."/>
            <person name="Sirota M."/>
            <person name="Sisneros N.B."/>
            <person name="Smith C.D."/>
            <person name="Smith T.F."/>
            <person name="Spieth J."/>
            <person name="Stage D.E."/>
            <person name="Stark A."/>
            <person name="Stephan W."/>
            <person name="Strausberg R.L."/>
            <person name="Strempel S."/>
            <person name="Sturgill D."/>
            <person name="Sutton G."/>
            <person name="Sutton G.G."/>
            <person name="Tao W."/>
            <person name="Teichmann S."/>
            <person name="Tobari Y.N."/>
            <person name="Tomimura Y."/>
            <person name="Tsolas J.M."/>
            <person name="Valente V.L."/>
            <person name="Venter E."/>
            <person name="Venter J.C."/>
            <person name="Vicario S."/>
            <person name="Vieira F.G."/>
            <person name="Vilella A.J."/>
            <person name="Villasante A."/>
            <person name="Walenz B."/>
            <person name="Wang J."/>
            <person name="Wasserman M."/>
            <person name="Watts T."/>
            <person name="Wilson D."/>
            <person name="Wilson R.K."/>
            <person name="Wing R.A."/>
            <person name="Wolfner M.F."/>
            <person name="Wong A."/>
            <person name="Wong G.K."/>
            <person name="Wu C.I."/>
            <person name="Wu G."/>
            <person name="Yamamoto D."/>
            <person name="Yang H.P."/>
            <person name="Yang S.P."/>
            <person name="Yorke J.A."/>
            <person name="Yoshida K."/>
            <person name="Zdobnov E."/>
            <person name="Zhang P."/>
            <person name="Zhang Y."/>
            <person name="Zimin A.V."/>
            <person name="Baldwin J."/>
            <person name="Abdouelleil A."/>
            <person name="Abdulkadir J."/>
            <person name="Abebe A."/>
            <person name="Abera B."/>
            <person name="Abreu J."/>
            <person name="Acer S.C."/>
            <person name="Aftuck L."/>
            <person name="Alexander A."/>
            <person name="An P."/>
            <person name="Anderson E."/>
            <person name="Anderson S."/>
            <person name="Arachi H."/>
            <person name="Azer M."/>
            <person name="Bachantsang P."/>
            <person name="Barry A."/>
            <person name="Bayul T."/>
            <person name="Berlin A."/>
            <person name="Bessette D."/>
            <person name="Bloom T."/>
            <person name="Blye J."/>
            <person name="Boguslavskiy L."/>
            <person name="Bonnet C."/>
            <person name="Boukhgalter B."/>
            <person name="Bourzgui I."/>
            <person name="Brown A."/>
            <person name="Cahill P."/>
            <person name="Channer S."/>
            <person name="Cheshatsang Y."/>
            <person name="Chuda L."/>
            <person name="Citroen M."/>
            <person name="Collymore A."/>
            <person name="Cooke P."/>
            <person name="Costello M."/>
            <person name="D'Aco K."/>
            <person name="Daza R."/>
            <person name="De Haan G."/>
            <person name="DeGray S."/>
            <person name="DeMaso C."/>
            <person name="Dhargay N."/>
            <person name="Dooley K."/>
            <person name="Dooley E."/>
            <person name="Doricent M."/>
            <person name="Dorje P."/>
            <person name="Dorjee K."/>
            <person name="Dupes A."/>
            <person name="Elong R."/>
            <person name="Falk J."/>
            <person name="Farina A."/>
            <person name="Faro S."/>
            <person name="Ferguson D."/>
            <person name="Fisher S."/>
            <person name="Foley C.D."/>
            <person name="Franke A."/>
            <person name="Friedrich D."/>
            <person name="Gadbois L."/>
            <person name="Gearin G."/>
            <person name="Gearin C.R."/>
            <person name="Giannoukos G."/>
            <person name="Goode T."/>
            <person name="Graham J."/>
            <person name="Grandbois E."/>
            <person name="Grewal S."/>
            <person name="Gyaltsen K."/>
            <person name="Hafez N."/>
            <person name="Hagos B."/>
            <person name="Hall J."/>
            <person name="Henson C."/>
            <person name="Hollinger A."/>
            <person name="Honan T."/>
            <person name="Huard M.D."/>
            <person name="Hughes L."/>
            <person name="Hurhula B."/>
            <person name="Husby M.E."/>
            <person name="Kamat A."/>
            <person name="Kanga B."/>
            <person name="Kashin S."/>
            <person name="Khazanovich D."/>
            <person name="Kisner P."/>
            <person name="Lance K."/>
            <person name="Lara M."/>
            <person name="Lee W."/>
            <person name="Lennon N."/>
            <person name="Letendre F."/>
            <person name="LeVine R."/>
            <person name="Lipovsky A."/>
            <person name="Liu X."/>
            <person name="Liu J."/>
            <person name="Liu S."/>
            <person name="Lokyitsang T."/>
            <person name="Lokyitsang Y."/>
            <person name="Lubonja R."/>
            <person name="Lui A."/>
            <person name="MacDonald P."/>
            <person name="Magnisalis V."/>
            <person name="Maru K."/>
            <person name="Matthews C."/>
            <person name="McCusker W."/>
            <person name="McDonough S."/>
            <person name="Mehta T."/>
            <person name="Meldrim J."/>
            <person name="Meneus L."/>
            <person name="Mihai O."/>
            <person name="Mihalev A."/>
            <person name="Mihova T."/>
            <person name="Mittelman R."/>
            <person name="Mlenga V."/>
            <person name="Montmayeur A."/>
            <person name="Mulrain L."/>
            <person name="Navidi A."/>
            <person name="Naylor J."/>
            <person name="Negash T."/>
            <person name="Nguyen T."/>
            <person name="Nguyen N."/>
            <person name="Nicol R."/>
            <person name="Norbu C."/>
            <person name="Norbu N."/>
            <person name="Novod N."/>
            <person name="O'Neill B."/>
            <person name="Osman S."/>
            <person name="Markiewicz E."/>
            <person name="Oyono O.L."/>
            <person name="Patti C."/>
            <person name="Phunkhang P."/>
            <person name="Pierre F."/>
            <person name="Priest M."/>
            <person name="Raghuraman S."/>
            <person name="Rege F."/>
            <person name="Reyes R."/>
            <person name="Rise C."/>
            <person name="Rogov P."/>
            <person name="Ross K."/>
            <person name="Ryan E."/>
            <person name="Settipalli S."/>
            <person name="Shea T."/>
            <person name="Sherpa N."/>
            <person name="Shi L."/>
            <person name="Shih D."/>
            <person name="Sparrow T."/>
            <person name="Spaulding J."/>
            <person name="Stalker J."/>
            <person name="Stange-Thomann N."/>
            <person name="Stavropoulos S."/>
            <person name="Stone C."/>
            <person name="Strader C."/>
            <person name="Tesfaye S."/>
            <person name="Thomson T."/>
            <person name="Thoulutsang Y."/>
            <person name="Thoulutsang D."/>
            <person name="Topham K."/>
            <person name="Topping I."/>
            <person name="Tsamla T."/>
            <person name="Vassiliev H."/>
            <person name="Vo A."/>
            <person name="Wangchuk T."/>
            <person name="Wangdi T."/>
            <person name="Weiand M."/>
            <person name="Wilkinson J."/>
            <person name="Wilson A."/>
            <person name="Yadav S."/>
            <person name="Young G."/>
            <person name="Yu Q."/>
            <person name="Zembek L."/>
            <person name="Zhong D."/>
            <person name="Zimmer A."/>
            <person name="Zwirko Z."/>
            <person name="Jaffe D.B."/>
            <person name="Alvarez P."/>
            <person name="Brockman W."/>
            <person name="Butler J."/>
            <person name="Chin C."/>
            <person name="Gnerre S."/>
            <person name="Grabherr M."/>
            <person name="Kleber M."/>
            <person name="Mauceli E."/>
            <person name="MacCallum I."/>
        </authorList>
    </citation>
    <scope>NUCLEOTIDE SEQUENCE [LARGE SCALE GENOMIC DNA]</scope>
    <source>
        <strain evidence="3">Tucson 14030-0811.24</strain>
    </source>
</reference>
<evidence type="ECO:0000313" key="2">
    <source>
        <dbReference type="EMBL" id="EDW76068.2"/>
    </source>
</evidence>
<dbReference type="HOGENOM" id="CLU_040968_0_0_1"/>
<keyword evidence="3" id="KW-1185">Reference proteome</keyword>
<accession>B4MUE2</accession>
<dbReference type="STRING" id="7260.B4MUE2"/>
<dbReference type="Pfam" id="PF00226">
    <property type="entry name" value="DnaJ"/>
    <property type="match status" value="1"/>
</dbReference>
<dbReference type="InterPro" id="IPR036869">
    <property type="entry name" value="J_dom_sf"/>
</dbReference>
<name>B4MUE2_DROWI</name>
<dbReference type="CDD" id="cd06257">
    <property type="entry name" value="DnaJ"/>
    <property type="match status" value="1"/>
</dbReference>
<dbReference type="EMBL" id="CH963857">
    <property type="protein sequence ID" value="EDW76068.2"/>
    <property type="molecule type" value="Genomic_DNA"/>
</dbReference>
<dbReference type="PROSITE" id="PS50076">
    <property type="entry name" value="DNAJ_2"/>
    <property type="match status" value="1"/>
</dbReference>
<dbReference type="PANTHER" id="PTHR39158:SF1">
    <property type="entry name" value="DNAJ HOMOLOG SUBFAMILY C MEMBER 28"/>
    <property type="match status" value="1"/>
</dbReference>
<dbReference type="SMART" id="SM00271">
    <property type="entry name" value="DnaJ"/>
    <property type="match status" value="1"/>
</dbReference>
<gene>
    <name evidence="2" type="primary">Dwil\GK15270</name>
    <name evidence="2" type="ORF">Dwil_GK15270</name>
</gene>
<dbReference type="PRINTS" id="PR00625">
    <property type="entry name" value="JDOMAIN"/>
</dbReference>
<evidence type="ECO:0000259" key="1">
    <source>
        <dbReference type="PROSITE" id="PS50076"/>
    </source>
</evidence>
<evidence type="ECO:0000313" key="3">
    <source>
        <dbReference type="Proteomes" id="UP000007798"/>
    </source>
</evidence>
<dbReference type="eggNOG" id="KOG0568">
    <property type="taxonomic scope" value="Eukaryota"/>
</dbReference>
<dbReference type="PANTHER" id="PTHR39158">
    <property type="entry name" value="OS08G0560600 PROTEIN"/>
    <property type="match status" value="1"/>
</dbReference>
<dbReference type="FunFam" id="1.10.287.110:FF:000182">
    <property type="entry name" value="dnaJ homolog subfamily C member 28"/>
    <property type="match status" value="1"/>
</dbReference>